<feature type="domain" description="GerMN" evidence="1">
    <location>
        <begin position="89"/>
        <end position="178"/>
    </location>
</feature>
<proteinExistence type="predicted"/>
<keyword evidence="3" id="KW-1185">Reference proteome</keyword>
<protein>
    <submittedName>
        <fullName evidence="2">GerMN domain-containing protein</fullName>
    </submittedName>
</protein>
<dbReference type="Pfam" id="PF10646">
    <property type="entry name" value="Germane"/>
    <property type="match status" value="2"/>
</dbReference>
<dbReference type="InterPro" id="IPR019606">
    <property type="entry name" value="GerMN"/>
</dbReference>
<sequence>MRPRTNILFFFLIIPLLLSGCFGLGEKEEMDPPKTVTYEEDLGLDENGGQLEEGESDQANTVQTELYLIDKNGYVVPKTFSLPSTESVAKQALAYLVEGGPITNLLPDDFRAVLPEGTDFTIDIQDGVATIDFSNEFKEYAPEDELKIVQSVTWTITQFDTVDAVKLQINGNELTEMPVNGTPIQSMLTRKNGINFQEEPVVDVTNTRPVTVYYVAQTDSDYYYVPVTKRISNKREDTAKAIIEELIKGPDMHSELFSLLMPDVQLLEDPTINGGVVTVNFNENILGSYDQRLITKQVLETIVLSLTEQEGIESVSVQVNGDTNLVTQEGEPLTEPVSRPKIVNASSF</sequence>
<dbReference type="EMBL" id="CP106878">
    <property type="protein sequence ID" value="WAA10221.1"/>
    <property type="molecule type" value="Genomic_DNA"/>
</dbReference>
<dbReference type="AlphaFoldDB" id="A0A9E8LVF4"/>
<dbReference type="KEGG" id="faf:OE104_02440"/>
<reference evidence="2" key="1">
    <citation type="submission" date="2022-09" db="EMBL/GenBank/DDBJ databases">
        <title>Complete Genomes of Fervidibacillus albus and Fervidibacillus halotolerans isolated from tidal flat sediments.</title>
        <authorList>
            <person name="Kwon K.K."/>
            <person name="Yang S.-H."/>
            <person name="Park M.J."/>
            <person name="Oh H.-M."/>
        </authorList>
    </citation>
    <scope>NUCLEOTIDE SEQUENCE</scope>
    <source>
        <strain evidence="2">MEBiC13591</strain>
    </source>
</reference>
<evidence type="ECO:0000259" key="1">
    <source>
        <dbReference type="SMART" id="SM00909"/>
    </source>
</evidence>
<accession>A0A9E8LVF4</accession>
<evidence type="ECO:0000313" key="2">
    <source>
        <dbReference type="EMBL" id="WAA10221.1"/>
    </source>
</evidence>
<name>A0A9E8LVF4_9BACI</name>
<organism evidence="2 3">
    <name type="scientific">Fervidibacillus albus</name>
    <dbReference type="NCBI Taxonomy" id="2980026"/>
    <lineage>
        <taxon>Bacteria</taxon>
        <taxon>Bacillati</taxon>
        <taxon>Bacillota</taxon>
        <taxon>Bacilli</taxon>
        <taxon>Bacillales</taxon>
        <taxon>Bacillaceae</taxon>
        <taxon>Fervidibacillus</taxon>
    </lineage>
</organism>
<dbReference type="Proteomes" id="UP001164718">
    <property type="component" value="Chromosome"/>
</dbReference>
<dbReference type="RefSeq" id="WP_275418005.1">
    <property type="nucleotide sequence ID" value="NZ_CP106878.1"/>
</dbReference>
<gene>
    <name evidence="2" type="ORF">OE104_02440</name>
</gene>
<dbReference type="PROSITE" id="PS51257">
    <property type="entry name" value="PROKAR_LIPOPROTEIN"/>
    <property type="match status" value="1"/>
</dbReference>
<evidence type="ECO:0000313" key="3">
    <source>
        <dbReference type="Proteomes" id="UP001164718"/>
    </source>
</evidence>
<feature type="domain" description="GerMN" evidence="1">
    <location>
        <begin position="239"/>
        <end position="328"/>
    </location>
</feature>
<dbReference type="SMART" id="SM00909">
    <property type="entry name" value="Germane"/>
    <property type="match status" value="2"/>
</dbReference>